<reference evidence="13" key="1">
    <citation type="journal article" date="2023" name="Mol. Phylogenet. Evol.">
        <title>Genome-scale phylogeny and comparative genomics of the fungal order Sordariales.</title>
        <authorList>
            <person name="Hensen N."/>
            <person name="Bonometti L."/>
            <person name="Westerberg I."/>
            <person name="Brannstrom I.O."/>
            <person name="Guillou S."/>
            <person name="Cros-Aarteil S."/>
            <person name="Calhoun S."/>
            <person name="Haridas S."/>
            <person name="Kuo A."/>
            <person name="Mondo S."/>
            <person name="Pangilinan J."/>
            <person name="Riley R."/>
            <person name="LaButti K."/>
            <person name="Andreopoulos B."/>
            <person name="Lipzen A."/>
            <person name="Chen C."/>
            <person name="Yan M."/>
            <person name="Daum C."/>
            <person name="Ng V."/>
            <person name="Clum A."/>
            <person name="Steindorff A."/>
            <person name="Ohm R.A."/>
            <person name="Martin F."/>
            <person name="Silar P."/>
            <person name="Natvig D.O."/>
            <person name="Lalanne C."/>
            <person name="Gautier V."/>
            <person name="Ament-Velasquez S.L."/>
            <person name="Kruys A."/>
            <person name="Hutchinson M.I."/>
            <person name="Powell A.J."/>
            <person name="Barry K."/>
            <person name="Miller A.N."/>
            <person name="Grigoriev I.V."/>
            <person name="Debuchy R."/>
            <person name="Gladieux P."/>
            <person name="Hiltunen Thoren M."/>
            <person name="Johannesson H."/>
        </authorList>
    </citation>
    <scope>NUCLEOTIDE SEQUENCE</scope>
    <source>
        <strain evidence="13">SMH4131-1</strain>
    </source>
</reference>
<keyword evidence="4 9" id="KW-0812">Transmembrane</keyword>
<comment type="subcellular location">
    <subcellularLocation>
        <location evidence="1">Endoplasmic reticulum membrane</location>
        <topology evidence="1">Multi-pass membrane protein</topology>
    </subcellularLocation>
</comment>
<dbReference type="Proteomes" id="UP001286456">
    <property type="component" value="Unassembled WGS sequence"/>
</dbReference>
<feature type="transmembrane region" description="Helical" evidence="11">
    <location>
        <begin position="279"/>
        <end position="298"/>
    </location>
</feature>
<organism evidence="13 14">
    <name type="scientific">Cercophora scortea</name>
    <dbReference type="NCBI Taxonomy" id="314031"/>
    <lineage>
        <taxon>Eukaryota</taxon>
        <taxon>Fungi</taxon>
        <taxon>Dikarya</taxon>
        <taxon>Ascomycota</taxon>
        <taxon>Pezizomycotina</taxon>
        <taxon>Sordariomycetes</taxon>
        <taxon>Sordariomycetidae</taxon>
        <taxon>Sordariales</taxon>
        <taxon>Lasiosphaeriaceae</taxon>
        <taxon>Cercophora</taxon>
    </lineage>
</organism>
<keyword evidence="8" id="KW-0325">Glycoprotein</keyword>
<reference evidence="13" key="2">
    <citation type="submission" date="2023-06" db="EMBL/GenBank/DDBJ databases">
        <authorList>
            <consortium name="Lawrence Berkeley National Laboratory"/>
            <person name="Haridas S."/>
            <person name="Hensen N."/>
            <person name="Bonometti L."/>
            <person name="Westerberg I."/>
            <person name="Brannstrom I.O."/>
            <person name="Guillou S."/>
            <person name="Cros-Aarteil S."/>
            <person name="Calhoun S."/>
            <person name="Kuo A."/>
            <person name="Mondo S."/>
            <person name="Pangilinan J."/>
            <person name="Riley R."/>
            <person name="Labutti K."/>
            <person name="Andreopoulos B."/>
            <person name="Lipzen A."/>
            <person name="Chen C."/>
            <person name="Yanf M."/>
            <person name="Daum C."/>
            <person name="Ng V."/>
            <person name="Clum A."/>
            <person name="Steindorff A."/>
            <person name="Ohm R."/>
            <person name="Martin F."/>
            <person name="Silar P."/>
            <person name="Natvig D."/>
            <person name="Lalanne C."/>
            <person name="Gautier V."/>
            <person name="Ament-Velasquez S.L."/>
            <person name="Kruys A."/>
            <person name="Hutchinson M.I."/>
            <person name="Powell A.J."/>
            <person name="Barry K."/>
            <person name="Miller A.N."/>
            <person name="Grigoriev I.V."/>
            <person name="Debuchy R."/>
            <person name="Gladieux P."/>
            <person name="Thoren M.H."/>
            <person name="Johannesson H."/>
        </authorList>
    </citation>
    <scope>NUCLEOTIDE SEQUENCE</scope>
    <source>
        <strain evidence="13">SMH4131-1</strain>
    </source>
</reference>
<keyword evidence="5" id="KW-0256">Endoplasmic reticulum</keyword>
<dbReference type="GO" id="GO:0050291">
    <property type="term" value="F:sphingosine N-acyltransferase activity"/>
    <property type="evidence" value="ECO:0007669"/>
    <property type="project" value="InterPro"/>
</dbReference>
<sequence length="387" mass="45291">MSRQTSEPRRRVPVDLSTTASATSNMKRKHLSRHRQQPQSLFLRFRRFATRHTSTVPFILLLGFLGLYATNPTPSNPVHRFIFLSYRLPPSHVPSTTNQPAQYGKGPWDFAFVSFYMILLSFTREFTMQELLRPLALHFNIKSPAKQARFMEQMYTAIYFAVTAPAGLYVLSRTPVWFFNTRGMYETYPNKAHEGAFKFYYLFQAAYWAQQTLVMVLGLEKPRKDFRELVAHHVVTLSLIFLSYRCHFEYMGIAVYLTHDISDFFLATSKSLKYIDSPLADPYFGMFVFIWIYLRHYLNLRIIFSLFTEYKTVGPYELNWEREEYKGWLANVITLVLLVSLQVLNLYWLFCILRVIYGFARHGVTKDDRSDDDGEGEGGEEGQDKTD</sequence>
<dbReference type="PANTHER" id="PTHR12560">
    <property type="entry name" value="LONGEVITY ASSURANCE FACTOR 1 LAG1"/>
    <property type="match status" value="1"/>
</dbReference>
<feature type="compositionally biased region" description="Acidic residues" evidence="10">
    <location>
        <begin position="370"/>
        <end position="381"/>
    </location>
</feature>
<dbReference type="EMBL" id="JAUEPO010000003">
    <property type="protein sequence ID" value="KAK3328654.1"/>
    <property type="molecule type" value="Genomic_DNA"/>
</dbReference>
<dbReference type="Pfam" id="PF03798">
    <property type="entry name" value="TRAM_LAG1_CLN8"/>
    <property type="match status" value="1"/>
</dbReference>
<feature type="domain" description="TLC" evidence="12">
    <location>
        <begin position="145"/>
        <end position="361"/>
    </location>
</feature>
<evidence type="ECO:0000256" key="2">
    <source>
        <dbReference type="ARBA" id="ARBA00009808"/>
    </source>
</evidence>
<dbReference type="AlphaFoldDB" id="A0AAE0MF13"/>
<feature type="transmembrane region" description="Helical" evidence="11">
    <location>
        <begin position="156"/>
        <end position="179"/>
    </location>
</feature>
<evidence type="ECO:0000313" key="14">
    <source>
        <dbReference type="Proteomes" id="UP001286456"/>
    </source>
</evidence>
<evidence type="ECO:0000256" key="7">
    <source>
        <dbReference type="ARBA" id="ARBA00023136"/>
    </source>
</evidence>
<evidence type="ECO:0000256" key="6">
    <source>
        <dbReference type="ARBA" id="ARBA00022989"/>
    </source>
</evidence>
<feature type="transmembrane region" description="Helical" evidence="11">
    <location>
        <begin position="48"/>
        <end position="69"/>
    </location>
</feature>
<dbReference type="PIRSF" id="PIRSF005225">
    <property type="entry name" value="LAG1_LAC1"/>
    <property type="match status" value="1"/>
</dbReference>
<dbReference type="GO" id="GO:0046513">
    <property type="term" value="P:ceramide biosynthetic process"/>
    <property type="evidence" value="ECO:0007669"/>
    <property type="project" value="InterPro"/>
</dbReference>
<keyword evidence="7 9" id="KW-0472">Membrane</keyword>
<dbReference type="InterPro" id="IPR016439">
    <property type="entry name" value="Lag1/Lac1-like"/>
</dbReference>
<dbReference type="GO" id="GO:0005789">
    <property type="term" value="C:endoplasmic reticulum membrane"/>
    <property type="evidence" value="ECO:0007669"/>
    <property type="project" value="UniProtKB-SubCell"/>
</dbReference>
<feature type="compositionally biased region" description="Basic and acidic residues" evidence="10">
    <location>
        <begin position="1"/>
        <end position="13"/>
    </location>
</feature>
<feature type="region of interest" description="Disordered" evidence="10">
    <location>
        <begin position="1"/>
        <end position="35"/>
    </location>
</feature>
<dbReference type="SMART" id="SM00724">
    <property type="entry name" value="TLC"/>
    <property type="match status" value="1"/>
</dbReference>
<keyword evidence="3" id="KW-0808">Transferase</keyword>
<evidence type="ECO:0000256" key="5">
    <source>
        <dbReference type="ARBA" id="ARBA00022824"/>
    </source>
</evidence>
<protein>
    <submittedName>
        <fullName evidence="13">Longevity assurance factor</fullName>
    </submittedName>
</protein>
<feature type="transmembrane region" description="Helical" evidence="11">
    <location>
        <begin position="328"/>
        <end position="357"/>
    </location>
</feature>
<evidence type="ECO:0000256" key="1">
    <source>
        <dbReference type="ARBA" id="ARBA00004477"/>
    </source>
</evidence>
<evidence type="ECO:0000256" key="11">
    <source>
        <dbReference type="SAM" id="Phobius"/>
    </source>
</evidence>
<dbReference type="InterPro" id="IPR006634">
    <property type="entry name" value="TLC-dom"/>
</dbReference>
<gene>
    <name evidence="13" type="ORF">B0T19DRAFT_196550</name>
</gene>
<comment type="caution">
    <text evidence="13">The sequence shown here is derived from an EMBL/GenBank/DDBJ whole genome shotgun (WGS) entry which is preliminary data.</text>
</comment>
<evidence type="ECO:0000313" key="13">
    <source>
        <dbReference type="EMBL" id="KAK3328654.1"/>
    </source>
</evidence>
<proteinExistence type="inferred from homology"/>
<feature type="compositionally biased region" description="Polar residues" evidence="10">
    <location>
        <begin position="16"/>
        <end position="25"/>
    </location>
</feature>
<dbReference type="PROSITE" id="PS50922">
    <property type="entry name" value="TLC"/>
    <property type="match status" value="1"/>
</dbReference>
<keyword evidence="14" id="KW-1185">Reference proteome</keyword>
<feature type="transmembrane region" description="Helical" evidence="11">
    <location>
        <begin position="106"/>
        <end position="123"/>
    </location>
</feature>
<feature type="transmembrane region" description="Helical" evidence="11">
    <location>
        <begin position="199"/>
        <end position="219"/>
    </location>
</feature>
<evidence type="ECO:0000256" key="4">
    <source>
        <dbReference type="ARBA" id="ARBA00022692"/>
    </source>
</evidence>
<accession>A0AAE0MF13</accession>
<evidence type="ECO:0000259" key="12">
    <source>
        <dbReference type="PROSITE" id="PS50922"/>
    </source>
</evidence>
<keyword evidence="6 11" id="KW-1133">Transmembrane helix</keyword>
<evidence type="ECO:0000256" key="3">
    <source>
        <dbReference type="ARBA" id="ARBA00022679"/>
    </source>
</evidence>
<evidence type="ECO:0000256" key="10">
    <source>
        <dbReference type="SAM" id="MobiDB-lite"/>
    </source>
</evidence>
<evidence type="ECO:0000256" key="8">
    <source>
        <dbReference type="ARBA" id="ARBA00023180"/>
    </source>
</evidence>
<name>A0AAE0MF13_9PEZI</name>
<feature type="region of interest" description="Disordered" evidence="10">
    <location>
        <begin position="365"/>
        <end position="387"/>
    </location>
</feature>
<evidence type="ECO:0000256" key="9">
    <source>
        <dbReference type="PROSITE-ProRule" id="PRU00205"/>
    </source>
</evidence>
<comment type="similarity">
    <text evidence="2">Belongs to the sphingosine N-acyltransferase family.</text>
</comment>
<dbReference type="PANTHER" id="PTHR12560:SF11">
    <property type="entry name" value="CERAMIDE SYNTHASE LAC1-RELATED"/>
    <property type="match status" value="1"/>
</dbReference>
<feature type="compositionally biased region" description="Basic residues" evidence="10">
    <location>
        <begin position="26"/>
        <end position="35"/>
    </location>
</feature>